<proteinExistence type="predicted"/>
<sequence>MKVLLSIKPEYADRIFSGEKKFEFRKSLFKNTDVKTVVVYATMPVGKVVGEFEIDEIIKERPSNLWRITSEFAGITKAFFESYFYGRDSGYAIGVKTATRYENPIELKTLLPAGVPPQSFCYLTGVS</sequence>
<evidence type="ECO:0000259" key="1">
    <source>
        <dbReference type="SMART" id="SM01022"/>
    </source>
</evidence>
<dbReference type="Pfam" id="PF04266">
    <property type="entry name" value="ASCH"/>
    <property type="match status" value="1"/>
</dbReference>
<dbReference type="Gene3D" id="2.30.130.30">
    <property type="entry name" value="Hypothetical protein"/>
    <property type="match status" value="1"/>
</dbReference>
<protein>
    <recommendedName>
        <fullName evidence="1">ASCH domain-containing protein</fullName>
    </recommendedName>
</protein>
<evidence type="ECO:0000313" key="3">
    <source>
        <dbReference type="Proteomes" id="UP000239477"/>
    </source>
</evidence>
<organism evidence="2 3">
    <name type="scientific">Achromobacter spanius</name>
    <dbReference type="NCBI Taxonomy" id="217203"/>
    <lineage>
        <taxon>Bacteria</taxon>
        <taxon>Pseudomonadati</taxon>
        <taxon>Pseudomonadota</taxon>
        <taxon>Betaproteobacteria</taxon>
        <taxon>Burkholderiales</taxon>
        <taxon>Alcaligenaceae</taxon>
        <taxon>Achromobacter</taxon>
    </lineage>
</organism>
<dbReference type="RefSeq" id="WP_105236857.1">
    <property type="nucleotide sequence ID" value="NZ_CP023270.1"/>
</dbReference>
<dbReference type="OrthoDB" id="9800495at2"/>
<evidence type="ECO:0000313" key="2">
    <source>
        <dbReference type="EMBL" id="AVJ25709.1"/>
    </source>
</evidence>
<dbReference type="InterPro" id="IPR007374">
    <property type="entry name" value="ASCH_domain"/>
</dbReference>
<dbReference type="SMART" id="SM01022">
    <property type="entry name" value="ASCH"/>
    <property type="match status" value="1"/>
</dbReference>
<dbReference type="AlphaFoldDB" id="A0A2S0I123"/>
<name>A0A2S0I123_9BURK</name>
<dbReference type="SUPFAM" id="SSF88697">
    <property type="entry name" value="PUA domain-like"/>
    <property type="match status" value="1"/>
</dbReference>
<dbReference type="Proteomes" id="UP000239477">
    <property type="component" value="Chromosome"/>
</dbReference>
<keyword evidence="3" id="KW-1185">Reference proteome</keyword>
<accession>A0A2S0I123</accession>
<dbReference type="EMBL" id="CP023270">
    <property type="protein sequence ID" value="AVJ25709.1"/>
    <property type="molecule type" value="Genomic_DNA"/>
</dbReference>
<reference evidence="2 3" key="1">
    <citation type="submission" date="2017-09" db="EMBL/GenBank/DDBJ databases">
        <title>Genomic, metabolic, and phenotypic characteristics of bacterial isolates from the natural microbiome of the model nematode Caenorhabditis elegans.</title>
        <authorList>
            <person name="Zimmermann J."/>
            <person name="Obeng N."/>
            <person name="Yang W."/>
            <person name="Obeng O."/>
            <person name="Kissoyan K."/>
            <person name="Pees B."/>
            <person name="Dirksen P."/>
            <person name="Hoppner M."/>
            <person name="Franke A."/>
            <person name="Rosenstiel P."/>
            <person name="Leippe M."/>
            <person name="Dierking K."/>
            <person name="Kaleta C."/>
            <person name="Schulenburg H."/>
        </authorList>
    </citation>
    <scope>NUCLEOTIDE SEQUENCE [LARGE SCALE GENOMIC DNA]</scope>
    <source>
        <strain evidence="2 3">MYb73</strain>
    </source>
</reference>
<gene>
    <name evidence="2" type="ORF">CLM73_00425</name>
</gene>
<dbReference type="InterPro" id="IPR015947">
    <property type="entry name" value="PUA-like_sf"/>
</dbReference>
<feature type="domain" description="ASCH" evidence="1">
    <location>
        <begin position="5"/>
        <end position="99"/>
    </location>
</feature>